<dbReference type="PROSITE" id="PS51257">
    <property type="entry name" value="PROKAR_LIPOPROTEIN"/>
    <property type="match status" value="1"/>
</dbReference>
<protein>
    <recommendedName>
        <fullName evidence="3">DUF3515 domain-containing protein</fullName>
    </recommendedName>
</protein>
<dbReference type="EMBL" id="JACCFS010000001">
    <property type="protein sequence ID" value="NYJ34114.1"/>
    <property type="molecule type" value="Genomic_DNA"/>
</dbReference>
<dbReference type="Pfam" id="PF12028">
    <property type="entry name" value="DUF3515"/>
    <property type="match status" value="1"/>
</dbReference>
<dbReference type="RefSeq" id="WP_179822595.1">
    <property type="nucleotide sequence ID" value="NZ_JACCFS010000001.1"/>
</dbReference>
<name>A0A7Z0JA74_9ACTN</name>
<evidence type="ECO:0008006" key="3">
    <source>
        <dbReference type="Google" id="ProtNLM"/>
    </source>
</evidence>
<accession>A0A7Z0JA74</accession>
<proteinExistence type="predicted"/>
<evidence type="ECO:0000313" key="2">
    <source>
        <dbReference type="Proteomes" id="UP000572051"/>
    </source>
</evidence>
<reference evidence="1 2" key="1">
    <citation type="submission" date="2020-07" db="EMBL/GenBank/DDBJ databases">
        <title>Sequencing the genomes of 1000 actinobacteria strains.</title>
        <authorList>
            <person name="Klenk H.-P."/>
        </authorList>
    </citation>
    <scope>NUCLEOTIDE SEQUENCE [LARGE SCALE GENOMIC DNA]</scope>
    <source>
        <strain evidence="1 2">DSM 44442</strain>
    </source>
</reference>
<gene>
    <name evidence="1" type="ORF">HNR10_001995</name>
</gene>
<comment type="caution">
    <text evidence="1">The sequence shown here is derived from an EMBL/GenBank/DDBJ whole genome shotgun (WGS) entry which is preliminary data.</text>
</comment>
<evidence type="ECO:0000313" key="1">
    <source>
        <dbReference type="EMBL" id="NYJ34114.1"/>
    </source>
</evidence>
<sequence length="152" mass="15876">MLRRWSGAAVAVVLVATGCAPTVRMEPPESDGTTDEMCAALVAELPDTLLGAERAEITPESEVMAAWGDPPIGLRCGVPRPTALARDSLIEEVDGVAWLPQPPNEPTLFTTVGHTAYVELTVPPSYGAPAAALTTVSALVDEHIPPLPDGEL</sequence>
<dbReference type="Proteomes" id="UP000572051">
    <property type="component" value="Unassembled WGS sequence"/>
</dbReference>
<keyword evidence="2" id="KW-1185">Reference proteome</keyword>
<organism evidence="1 2">
    <name type="scientific">Nocardiopsis aegyptia</name>
    <dbReference type="NCBI Taxonomy" id="220378"/>
    <lineage>
        <taxon>Bacteria</taxon>
        <taxon>Bacillati</taxon>
        <taxon>Actinomycetota</taxon>
        <taxon>Actinomycetes</taxon>
        <taxon>Streptosporangiales</taxon>
        <taxon>Nocardiopsidaceae</taxon>
        <taxon>Nocardiopsis</taxon>
    </lineage>
</organism>
<dbReference type="AlphaFoldDB" id="A0A7Z0JA74"/>
<dbReference type="InterPro" id="IPR021903">
    <property type="entry name" value="DUF3515"/>
</dbReference>